<reference evidence="2" key="1">
    <citation type="journal article" date="2011" name="PLoS Genet.">
        <title>Genomic analysis of the necrotrophic fungal pathogens Sclerotinia sclerotiorum and Botrytis cinerea.</title>
        <authorList>
            <person name="Amselem J."/>
            <person name="Cuomo C.A."/>
            <person name="van Kan J.A."/>
            <person name="Viaud M."/>
            <person name="Benito E.P."/>
            <person name="Couloux A."/>
            <person name="Coutinho P.M."/>
            <person name="de Vries R.P."/>
            <person name="Dyer P.S."/>
            <person name="Fillinger S."/>
            <person name="Fournier E."/>
            <person name="Gout L."/>
            <person name="Hahn M."/>
            <person name="Kohn L."/>
            <person name="Lapalu N."/>
            <person name="Plummer K.M."/>
            <person name="Pradier J.M."/>
            <person name="Quevillon E."/>
            <person name="Sharon A."/>
            <person name="Simon A."/>
            <person name="ten Have A."/>
            <person name="Tudzynski B."/>
            <person name="Tudzynski P."/>
            <person name="Wincker P."/>
            <person name="Andrew M."/>
            <person name="Anthouard V."/>
            <person name="Beever R.E."/>
            <person name="Beffa R."/>
            <person name="Benoit I."/>
            <person name="Bouzid O."/>
            <person name="Brault B."/>
            <person name="Chen Z."/>
            <person name="Choquer M."/>
            <person name="Collemare J."/>
            <person name="Cotton P."/>
            <person name="Danchin E.G."/>
            <person name="Da Silva C."/>
            <person name="Gautier A."/>
            <person name="Giraud C."/>
            <person name="Giraud T."/>
            <person name="Gonzalez C."/>
            <person name="Grossetete S."/>
            <person name="Guldener U."/>
            <person name="Henrissat B."/>
            <person name="Howlett B.J."/>
            <person name="Kodira C."/>
            <person name="Kretschmer M."/>
            <person name="Lappartient A."/>
            <person name="Leroch M."/>
            <person name="Levis C."/>
            <person name="Mauceli E."/>
            <person name="Neuveglise C."/>
            <person name="Oeser B."/>
            <person name="Pearson M."/>
            <person name="Poulain J."/>
            <person name="Poussereau N."/>
            <person name="Quesneville H."/>
            <person name="Rascle C."/>
            <person name="Schumacher J."/>
            <person name="Segurens B."/>
            <person name="Sexton A."/>
            <person name="Silva E."/>
            <person name="Sirven C."/>
            <person name="Soanes D.M."/>
            <person name="Talbot N.J."/>
            <person name="Templeton M."/>
            <person name="Yandava C."/>
            <person name="Yarden O."/>
            <person name="Zeng Q."/>
            <person name="Rollins J.A."/>
            <person name="Lebrun M.H."/>
            <person name="Dickman M."/>
        </authorList>
    </citation>
    <scope>NUCLEOTIDE SEQUENCE [LARGE SCALE GENOMIC DNA]</scope>
    <source>
        <strain evidence="2">ATCC 18683 / 1980 / Ss-1</strain>
    </source>
</reference>
<gene>
    <name evidence="1" type="ORF">SS1G_12750</name>
</gene>
<sequence length="109" mass="12015">MFAHSLILTITSKVRSVQPANTSYKSNNNFFPIHSSAGIMATLATDPPDAQVKFILYLHFLRLIWFPKAVNHSLSVVASPAAIAARLSAQESCTALQQRWSTMGLRIND</sequence>
<organism evidence="1 2">
    <name type="scientific">Sclerotinia sclerotiorum (strain ATCC 18683 / 1980 / Ss-1)</name>
    <name type="common">White mold</name>
    <name type="synonym">Whetzelinia sclerotiorum</name>
    <dbReference type="NCBI Taxonomy" id="665079"/>
    <lineage>
        <taxon>Eukaryota</taxon>
        <taxon>Fungi</taxon>
        <taxon>Dikarya</taxon>
        <taxon>Ascomycota</taxon>
        <taxon>Pezizomycotina</taxon>
        <taxon>Leotiomycetes</taxon>
        <taxon>Helotiales</taxon>
        <taxon>Sclerotiniaceae</taxon>
        <taxon>Sclerotinia</taxon>
    </lineage>
</organism>
<dbReference type="KEGG" id="ssl:SS1G_12750"/>
<evidence type="ECO:0000313" key="2">
    <source>
        <dbReference type="Proteomes" id="UP000001312"/>
    </source>
</evidence>
<proteinExistence type="predicted"/>
<dbReference type="GeneID" id="5482291"/>
<accession>A7F575</accession>
<dbReference type="AlphaFoldDB" id="A7F575"/>
<protein>
    <submittedName>
        <fullName evidence="1">Uncharacterized protein</fullName>
    </submittedName>
</protein>
<keyword evidence="2" id="KW-1185">Reference proteome</keyword>
<dbReference type="EMBL" id="CH476642">
    <property type="protein sequence ID" value="EDN97896.1"/>
    <property type="molecule type" value="Genomic_DNA"/>
</dbReference>
<name>A7F575_SCLS1</name>
<dbReference type="Proteomes" id="UP000001312">
    <property type="component" value="Unassembled WGS sequence"/>
</dbReference>
<dbReference type="InParanoid" id="A7F575"/>
<evidence type="ECO:0000313" key="1">
    <source>
        <dbReference type="EMBL" id="EDN97896.1"/>
    </source>
</evidence>
<dbReference type="RefSeq" id="XP_001586175.1">
    <property type="nucleotide sequence ID" value="XM_001586125.1"/>
</dbReference>